<dbReference type="InterPro" id="IPR036388">
    <property type="entry name" value="WH-like_DNA-bd_sf"/>
</dbReference>
<dbReference type="InterPro" id="IPR000524">
    <property type="entry name" value="Tscrpt_reg_HTH_GntR"/>
</dbReference>
<feature type="domain" description="HTH gntR-type" evidence="4">
    <location>
        <begin position="7"/>
        <end position="75"/>
    </location>
</feature>
<reference evidence="5 6" key="1">
    <citation type="journal article" date="2019" name="Int. J. Syst. Evol. Microbiol.">
        <title>The Global Catalogue of Microorganisms (GCM) 10K type strain sequencing project: providing services to taxonomists for standard genome sequencing and annotation.</title>
        <authorList>
            <consortium name="The Broad Institute Genomics Platform"/>
            <consortium name="The Broad Institute Genome Sequencing Center for Infectious Disease"/>
            <person name="Wu L."/>
            <person name="Ma J."/>
        </authorList>
    </citation>
    <scope>NUCLEOTIDE SEQUENCE [LARGE SCALE GENOMIC DNA]</scope>
    <source>
        <strain evidence="5 6">JCM 12149</strain>
    </source>
</reference>
<dbReference type="PANTHER" id="PTHR44846:SF17">
    <property type="entry name" value="GNTR-FAMILY TRANSCRIPTIONAL REGULATOR"/>
    <property type="match status" value="1"/>
</dbReference>
<dbReference type="RefSeq" id="WP_343751356.1">
    <property type="nucleotide sequence ID" value="NZ_BAAADM010000020.1"/>
</dbReference>
<evidence type="ECO:0000259" key="4">
    <source>
        <dbReference type="PROSITE" id="PS50949"/>
    </source>
</evidence>
<dbReference type="InterPro" id="IPR050679">
    <property type="entry name" value="Bact_HTH_transcr_reg"/>
</dbReference>
<dbReference type="Gene3D" id="1.10.10.10">
    <property type="entry name" value="Winged helix-like DNA-binding domain superfamily/Winged helix DNA-binding domain"/>
    <property type="match status" value="1"/>
</dbReference>
<name>A0ABN0Z5G9_9BACI</name>
<dbReference type="SUPFAM" id="SSF64288">
    <property type="entry name" value="Chorismate lyase-like"/>
    <property type="match status" value="1"/>
</dbReference>
<keyword evidence="6" id="KW-1185">Reference proteome</keyword>
<dbReference type="Pfam" id="PF00392">
    <property type="entry name" value="GntR"/>
    <property type="match status" value="1"/>
</dbReference>
<evidence type="ECO:0000256" key="2">
    <source>
        <dbReference type="ARBA" id="ARBA00023125"/>
    </source>
</evidence>
<dbReference type="PROSITE" id="PS50949">
    <property type="entry name" value="HTH_GNTR"/>
    <property type="match status" value="1"/>
</dbReference>
<dbReference type="InterPro" id="IPR011663">
    <property type="entry name" value="UTRA"/>
</dbReference>
<evidence type="ECO:0000313" key="5">
    <source>
        <dbReference type="EMBL" id="GAA0433927.1"/>
    </source>
</evidence>
<organism evidence="5 6">
    <name type="scientific">Lentibacillus halophilus</name>
    <dbReference type="NCBI Taxonomy" id="295065"/>
    <lineage>
        <taxon>Bacteria</taxon>
        <taxon>Bacillati</taxon>
        <taxon>Bacillota</taxon>
        <taxon>Bacilli</taxon>
        <taxon>Bacillales</taxon>
        <taxon>Bacillaceae</taxon>
        <taxon>Lentibacillus</taxon>
    </lineage>
</organism>
<gene>
    <name evidence="5" type="ORF">GCM10008983_08130</name>
</gene>
<dbReference type="InterPro" id="IPR036390">
    <property type="entry name" value="WH_DNA-bd_sf"/>
</dbReference>
<dbReference type="SMART" id="SM00866">
    <property type="entry name" value="UTRA"/>
    <property type="match status" value="1"/>
</dbReference>
<keyword evidence="1" id="KW-0805">Transcription regulation</keyword>
<dbReference type="Gene3D" id="3.40.1410.10">
    <property type="entry name" value="Chorismate lyase-like"/>
    <property type="match status" value="1"/>
</dbReference>
<comment type="caution">
    <text evidence="5">The sequence shown here is derived from an EMBL/GenBank/DDBJ whole genome shotgun (WGS) entry which is preliminary data.</text>
</comment>
<dbReference type="PRINTS" id="PR00035">
    <property type="entry name" value="HTHGNTR"/>
</dbReference>
<accession>A0ABN0Z5G9</accession>
<proteinExistence type="predicted"/>
<keyword evidence="2" id="KW-0238">DNA-binding</keyword>
<evidence type="ECO:0000256" key="3">
    <source>
        <dbReference type="ARBA" id="ARBA00023163"/>
    </source>
</evidence>
<sequence length="242" mass="27459">MHIEKNPSLPDVIYKKILDMIKRGDFEIGEKLAGEKELAKMLNVSRTALREALQQLEMDGCVDRRHGVGTFVISAMPQMTAGLEKLESITDFIRMNELEPGTIKITIKEGQATKQIADSLGLNEGDDVIHFERVRTADQQPFAFDIAIGSPAMIGKNFTKDDQGESIFNHLENDRHMDLTHSYCNIWAENATPMLADTLNIETGKALQVLEQVYYTKGNKPVYYGKSYIRNDVLNFHLIRRR</sequence>
<dbReference type="Pfam" id="PF07702">
    <property type="entry name" value="UTRA"/>
    <property type="match status" value="1"/>
</dbReference>
<dbReference type="CDD" id="cd07377">
    <property type="entry name" value="WHTH_GntR"/>
    <property type="match status" value="1"/>
</dbReference>
<dbReference type="SUPFAM" id="SSF46785">
    <property type="entry name" value="Winged helix' DNA-binding domain"/>
    <property type="match status" value="1"/>
</dbReference>
<dbReference type="PANTHER" id="PTHR44846">
    <property type="entry name" value="MANNOSYL-D-GLYCERATE TRANSPORT/METABOLISM SYSTEM REPRESSOR MNGR-RELATED"/>
    <property type="match status" value="1"/>
</dbReference>
<dbReference type="SMART" id="SM00345">
    <property type="entry name" value="HTH_GNTR"/>
    <property type="match status" value="1"/>
</dbReference>
<evidence type="ECO:0000256" key="1">
    <source>
        <dbReference type="ARBA" id="ARBA00023015"/>
    </source>
</evidence>
<keyword evidence="3" id="KW-0804">Transcription</keyword>
<evidence type="ECO:0000313" key="6">
    <source>
        <dbReference type="Proteomes" id="UP001501459"/>
    </source>
</evidence>
<dbReference type="InterPro" id="IPR028978">
    <property type="entry name" value="Chorismate_lyase_/UTRA_dom_sf"/>
</dbReference>
<dbReference type="Proteomes" id="UP001501459">
    <property type="component" value="Unassembled WGS sequence"/>
</dbReference>
<dbReference type="EMBL" id="BAAADM010000020">
    <property type="protein sequence ID" value="GAA0433927.1"/>
    <property type="molecule type" value="Genomic_DNA"/>
</dbReference>
<protein>
    <submittedName>
        <fullName evidence="5">GntR family transcriptional regulator</fullName>
    </submittedName>
</protein>